<evidence type="ECO:0000259" key="16">
    <source>
        <dbReference type="PROSITE" id="PS50011"/>
    </source>
</evidence>
<evidence type="ECO:0000259" key="17">
    <source>
        <dbReference type="PROSITE" id="PS51473"/>
    </source>
</evidence>
<evidence type="ECO:0000256" key="8">
    <source>
        <dbReference type="ARBA" id="ARBA00022741"/>
    </source>
</evidence>
<dbReference type="Gene3D" id="1.10.510.10">
    <property type="entry name" value="Transferase(Phosphotransferase) domain 1"/>
    <property type="match status" value="1"/>
</dbReference>
<keyword evidence="11" id="KW-1133">Transmembrane helix</keyword>
<evidence type="ECO:0000256" key="4">
    <source>
        <dbReference type="ARBA" id="ARBA00022679"/>
    </source>
</evidence>
<gene>
    <name evidence="18" type="ORF">NCGR_LOCUS31363</name>
</gene>
<proteinExistence type="predicted"/>
<dbReference type="AlphaFoldDB" id="A0A811PV45"/>
<keyword evidence="12" id="KW-0472">Membrane</keyword>
<dbReference type="Pfam" id="PF00069">
    <property type="entry name" value="Pkinase"/>
    <property type="match status" value="1"/>
</dbReference>
<comment type="caution">
    <text evidence="18">The sequence shown here is derived from an EMBL/GenBank/DDBJ whole genome shotgun (WGS) entry which is preliminary data.</text>
</comment>
<dbReference type="FunFam" id="1.10.510.10:FF:001023">
    <property type="entry name" value="Os07g0541700 protein"/>
    <property type="match status" value="1"/>
</dbReference>
<feature type="domain" description="Protein kinase" evidence="16">
    <location>
        <begin position="269"/>
        <end position="495"/>
    </location>
</feature>
<evidence type="ECO:0000256" key="14">
    <source>
        <dbReference type="ARBA" id="ARBA00048679"/>
    </source>
</evidence>
<keyword evidence="7" id="KW-0677">Repeat</keyword>
<reference evidence="18" key="1">
    <citation type="submission" date="2020-10" db="EMBL/GenBank/DDBJ databases">
        <authorList>
            <person name="Han B."/>
            <person name="Lu T."/>
            <person name="Zhao Q."/>
            <person name="Huang X."/>
            <person name="Zhao Y."/>
        </authorList>
    </citation>
    <scope>NUCLEOTIDE SEQUENCE</scope>
</reference>
<keyword evidence="6 15" id="KW-0732">Signal</keyword>
<dbReference type="CDD" id="cd23509">
    <property type="entry name" value="Gnk2-like"/>
    <property type="match status" value="2"/>
</dbReference>
<keyword evidence="10" id="KW-0067">ATP-binding</keyword>
<dbReference type="InterPro" id="IPR000719">
    <property type="entry name" value="Prot_kinase_dom"/>
</dbReference>
<keyword evidence="8" id="KW-0547">Nucleotide-binding</keyword>
<evidence type="ECO:0000256" key="12">
    <source>
        <dbReference type="ARBA" id="ARBA00023136"/>
    </source>
</evidence>
<evidence type="ECO:0000256" key="5">
    <source>
        <dbReference type="ARBA" id="ARBA00022692"/>
    </source>
</evidence>
<dbReference type="Proteomes" id="UP000604825">
    <property type="component" value="Unassembled WGS sequence"/>
</dbReference>
<feature type="domain" description="Gnk2-homologous" evidence="17">
    <location>
        <begin position="153"/>
        <end position="268"/>
    </location>
</feature>
<dbReference type="Gene3D" id="3.30.430.20">
    <property type="entry name" value="Gnk2 domain, C-X8-C-X2-C motif"/>
    <property type="match status" value="2"/>
</dbReference>
<evidence type="ECO:0000256" key="1">
    <source>
        <dbReference type="ARBA" id="ARBA00004167"/>
    </source>
</evidence>
<dbReference type="EC" id="2.7.11.1" evidence="2"/>
<evidence type="ECO:0000256" key="9">
    <source>
        <dbReference type="ARBA" id="ARBA00022777"/>
    </source>
</evidence>
<evidence type="ECO:0000313" key="18">
    <source>
        <dbReference type="EMBL" id="CAD6247139.1"/>
    </source>
</evidence>
<evidence type="ECO:0000256" key="11">
    <source>
        <dbReference type="ARBA" id="ARBA00022989"/>
    </source>
</evidence>
<name>A0A811PV45_9POAL</name>
<dbReference type="GO" id="GO:0004674">
    <property type="term" value="F:protein serine/threonine kinase activity"/>
    <property type="evidence" value="ECO:0007669"/>
    <property type="project" value="UniProtKB-KW"/>
</dbReference>
<dbReference type="InterPro" id="IPR002902">
    <property type="entry name" value="GNK2"/>
</dbReference>
<evidence type="ECO:0000256" key="2">
    <source>
        <dbReference type="ARBA" id="ARBA00012513"/>
    </source>
</evidence>
<keyword evidence="4" id="KW-0808">Transferase</keyword>
<evidence type="ECO:0000256" key="7">
    <source>
        <dbReference type="ARBA" id="ARBA00022737"/>
    </source>
</evidence>
<comment type="catalytic activity">
    <reaction evidence="13">
        <text>L-threonyl-[protein] + ATP = O-phospho-L-threonyl-[protein] + ADP + H(+)</text>
        <dbReference type="Rhea" id="RHEA:46608"/>
        <dbReference type="Rhea" id="RHEA-COMP:11060"/>
        <dbReference type="Rhea" id="RHEA-COMP:11605"/>
        <dbReference type="ChEBI" id="CHEBI:15378"/>
        <dbReference type="ChEBI" id="CHEBI:30013"/>
        <dbReference type="ChEBI" id="CHEBI:30616"/>
        <dbReference type="ChEBI" id="CHEBI:61977"/>
        <dbReference type="ChEBI" id="CHEBI:456216"/>
        <dbReference type="EC" id="2.7.11.1"/>
    </reaction>
</comment>
<dbReference type="OrthoDB" id="4062651at2759"/>
<feature type="signal peptide" evidence="15">
    <location>
        <begin position="1"/>
        <end position="16"/>
    </location>
</feature>
<keyword evidence="9" id="KW-0418">Kinase</keyword>
<keyword evidence="5" id="KW-0812">Transmembrane</keyword>
<evidence type="ECO:0000256" key="13">
    <source>
        <dbReference type="ARBA" id="ARBA00047899"/>
    </source>
</evidence>
<evidence type="ECO:0000313" key="19">
    <source>
        <dbReference type="Proteomes" id="UP000604825"/>
    </source>
</evidence>
<evidence type="ECO:0000256" key="10">
    <source>
        <dbReference type="ARBA" id="ARBA00022840"/>
    </source>
</evidence>
<keyword evidence="19" id="KW-1185">Reference proteome</keyword>
<evidence type="ECO:0000256" key="6">
    <source>
        <dbReference type="ARBA" id="ARBA00022729"/>
    </source>
</evidence>
<dbReference type="SUPFAM" id="SSF56112">
    <property type="entry name" value="Protein kinase-like (PK-like)"/>
    <property type="match status" value="1"/>
</dbReference>
<dbReference type="PANTHER" id="PTHR27002">
    <property type="entry name" value="RECEPTOR-LIKE SERINE/THREONINE-PROTEIN KINASE SD1-8"/>
    <property type="match status" value="1"/>
</dbReference>
<dbReference type="Pfam" id="PF01657">
    <property type="entry name" value="Stress-antifung"/>
    <property type="match status" value="1"/>
</dbReference>
<comment type="subcellular location">
    <subcellularLocation>
        <location evidence="1">Membrane</location>
        <topology evidence="1">Single-pass membrane protein</topology>
    </subcellularLocation>
</comment>
<organism evidence="18 19">
    <name type="scientific">Miscanthus lutarioriparius</name>
    <dbReference type="NCBI Taxonomy" id="422564"/>
    <lineage>
        <taxon>Eukaryota</taxon>
        <taxon>Viridiplantae</taxon>
        <taxon>Streptophyta</taxon>
        <taxon>Embryophyta</taxon>
        <taxon>Tracheophyta</taxon>
        <taxon>Spermatophyta</taxon>
        <taxon>Magnoliopsida</taxon>
        <taxon>Liliopsida</taxon>
        <taxon>Poales</taxon>
        <taxon>Poaceae</taxon>
        <taxon>PACMAD clade</taxon>
        <taxon>Panicoideae</taxon>
        <taxon>Andropogonodae</taxon>
        <taxon>Andropogoneae</taxon>
        <taxon>Saccharinae</taxon>
        <taxon>Miscanthus</taxon>
    </lineage>
</organism>
<dbReference type="EMBL" id="CAJGYO010000007">
    <property type="protein sequence ID" value="CAD6247139.1"/>
    <property type="molecule type" value="Genomic_DNA"/>
</dbReference>
<dbReference type="PANTHER" id="PTHR27002:SF372">
    <property type="entry name" value="OS04G0197200 PROTEIN"/>
    <property type="match status" value="1"/>
</dbReference>
<dbReference type="PROSITE" id="PS50011">
    <property type="entry name" value="PROTEIN_KINASE_DOM"/>
    <property type="match status" value="1"/>
</dbReference>
<protein>
    <recommendedName>
        <fullName evidence="2">non-specific serine/threonine protein kinase</fullName>
        <ecNumber evidence="2">2.7.11.1</ecNumber>
    </recommendedName>
</protein>
<evidence type="ECO:0000256" key="3">
    <source>
        <dbReference type="ARBA" id="ARBA00022527"/>
    </source>
</evidence>
<comment type="catalytic activity">
    <reaction evidence="14">
        <text>L-seryl-[protein] + ATP = O-phospho-L-seryl-[protein] + ADP + H(+)</text>
        <dbReference type="Rhea" id="RHEA:17989"/>
        <dbReference type="Rhea" id="RHEA-COMP:9863"/>
        <dbReference type="Rhea" id="RHEA-COMP:11604"/>
        <dbReference type="ChEBI" id="CHEBI:15378"/>
        <dbReference type="ChEBI" id="CHEBI:29999"/>
        <dbReference type="ChEBI" id="CHEBI:30616"/>
        <dbReference type="ChEBI" id="CHEBI:83421"/>
        <dbReference type="ChEBI" id="CHEBI:456216"/>
        <dbReference type="EC" id="2.7.11.1"/>
    </reaction>
</comment>
<feature type="domain" description="Gnk2-homologous" evidence="17">
    <location>
        <begin position="32"/>
        <end position="137"/>
    </location>
</feature>
<dbReference type="InterPro" id="IPR038408">
    <property type="entry name" value="GNK2_sf"/>
</dbReference>
<keyword evidence="3" id="KW-0723">Serine/threonine-protein kinase</keyword>
<dbReference type="GO" id="GO:0005524">
    <property type="term" value="F:ATP binding"/>
    <property type="evidence" value="ECO:0007669"/>
    <property type="project" value="UniProtKB-KW"/>
</dbReference>
<feature type="chain" id="PRO_5032268408" description="non-specific serine/threonine protein kinase" evidence="15">
    <location>
        <begin position="17"/>
        <end position="495"/>
    </location>
</feature>
<accession>A0A811PV45</accession>
<evidence type="ECO:0000256" key="15">
    <source>
        <dbReference type="SAM" id="SignalP"/>
    </source>
</evidence>
<dbReference type="PROSITE" id="PS51473">
    <property type="entry name" value="GNK2"/>
    <property type="match status" value="2"/>
</dbReference>
<dbReference type="GO" id="GO:0005886">
    <property type="term" value="C:plasma membrane"/>
    <property type="evidence" value="ECO:0007669"/>
    <property type="project" value="TreeGrafter"/>
</dbReference>
<sequence length="495" mass="54275">MILFAMVASLCTVVTSMDSNCTLVQCKSSMAPSPAAPAPSPASSSSFNSTFWFNVVALLDVLPSAAAPTGFASLARGNGTDRAFVRGICRGDTAPPDGSRYLRSAALGIQRSGCNSSRRNAIWYDDGSTVTYPAPMMSFISYADTNTSTSDEDAFRWVDHNTGEVSDKDAFEETYNALISKLTARVVNGSAASSSLAPMFATGEAVYDSAARNGTMYGPLQCMRDRTAAECDRCLQDSIRLPPRCCYGNQGWVVLGYNCYLRMEIYPYYDLAPRCAAASSGTSVHLRRRNAGKKGVRYGSRHRPPYWNGYITRRGRNSCEEAFTEFLTGIPRAEERDCAGYQAGAQEPGAAAGGFPARREAADLRVHAQQKSRHLPLRKNPVKRQQLDWSRRFAIINGIARGLLYLHEESRLKVIHRDLKPSSVLLDADMNPKISDFGIARAFGRDQSRDITRQPVGTLGYMAPEYAYWGHVSSKSDTFSFGVIALFGKIYCYCG</sequence>
<dbReference type="InterPro" id="IPR011009">
    <property type="entry name" value="Kinase-like_dom_sf"/>
</dbReference>